<dbReference type="Proteomes" id="UP000032930">
    <property type="component" value="Plasmid megaplasmid"/>
</dbReference>
<protein>
    <submittedName>
        <fullName evidence="1">Uncharacterized protein</fullName>
    </submittedName>
</protein>
<evidence type="ECO:0000313" key="1">
    <source>
        <dbReference type="EMBL" id="CDM92121.1"/>
    </source>
</evidence>
<name>A0A0B6XFP3_XENBV</name>
<organism evidence="1 2">
    <name type="scientific">Xenorhabdus bovienii</name>
    <name type="common">Xenorhabdus nematophila subsp. bovienii</name>
    <dbReference type="NCBI Taxonomy" id="40576"/>
    <lineage>
        <taxon>Bacteria</taxon>
        <taxon>Pseudomonadati</taxon>
        <taxon>Pseudomonadota</taxon>
        <taxon>Gammaproteobacteria</taxon>
        <taxon>Enterobacterales</taxon>
        <taxon>Morganellaceae</taxon>
        <taxon>Xenorhabdus</taxon>
    </lineage>
</organism>
<dbReference type="KEGG" id="xbv:XBW1_mp0002"/>
<sequence length="116" mass="13257">MWATAVVLRKVRWLRNDTGTTLFSGRYCDLYWSCSVIWLTTNSAAHFVKRVMYFKTTMESKETPIIVVDFGKRVIANINGTIYSSPELKQKTLYGQASMTQMTTIRSAYSIAVILI</sequence>
<proteinExistence type="predicted"/>
<evidence type="ECO:0000313" key="2">
    <source>
        <dbReference type="Proteomes" id="UP000032930"/>
    </source>
</evidence>
<reference evidence="1 2" key="1">
    <citation type="submission" date="2014-02" db="EMBL/GenBank/DDBJ databases">
        <authorList>
            <person name="Genoscope - CEA"/>
        </authorList>
    </citation>
    <scope>NUCLEOTIDE SEQUENCE [LARGE SCALE GENOMIC DNA]</scope>
    <source>
        <strain evidence="1 2">CS03</strain>
        <plasmid evidence="2">Plasmid</plasmid>
    </source>
</reference>
<accession>A0A0B6XFP3</accession>
<gene>
    <name evidence="1" type="primary">secD</name>
    <name evidence="1" type="ORF">XBW1_mp0002</name>
</gene>
<dbReference type="AlphaFoldDB" id="A0A0B6XFP3"/>
<dbReference type="EMBL" id="FO818638">
    <property type="protein sequence ID" value="CDM92121.1"/>
    <property type="molecule type" value="Genomic_DNA"/>
</dbReference>